<feature type="compositionally biased region" description="Low complexity" evidence="1">
    <location>
        <begin position="1159"/>
        <end position="1168"/>
    </location>
</feature>
<proteinExistence type="predicted"/>
<accession>A0A835Y5Y8</accession>
<feature type="compositionally biased region" description="Basic and acidic residues" evidence="1">
    <location>
        <begin position="565"/>
        <end position="577"/>
    </location>
</feature>
<gene>
    <name evidence="2" type="ORF">HYH03_007039</name>
</gene>
<name>A0A835Y5Y8_9CHLO</name>
<feature type="compositionally biased region" description="Low complexity" evidence="1">
    <location>
        <begin position="579"/>
        <end position="594"/>
    </location>
</feature>
<sequence length="1443" mass="149724">MVLAELLDEMQRVVIDRKMATANREAADESSDDVDKETDIVARVKAAVDLATQPGSAAGRLSRPQLQALAHLRRCAPTATALSARGRRSGVGFILATASGAGGGGGGPPSAAPPSGPTPAGPSRPCGGGWCKRLPWPQPAGAEAAASPDVNSEGVARGWAPYVWRQPVGGISQALPRLEVDPSLPPADPSTPDSWCNFLGCLHGAWNDARGCRSNWRTRREVNAAACAAAHGLASEAMAWVLGLEAEERGRLAEPLLAEACAAAEADEARLAAVLKQLGVGGREMDLWTYCYDRDVEGRRGLVEQLRPGLAGKSVGWDSLLAMAEADASDSEAYEGAEEVLVAAVCGLMLLAHIPSSALEPWGGEGQGLEPMACAGVALQRAYLQNWLAKPAAPGADAWAQRSAVTAPALLHFASCHGPITSEHPEEPPADRYGPDHLEWLNREMHYRGPAYLKEAELMRAVLAYMYGSQGADAAAPAAAGPTDEELRALAREAALLSWACFAARSPDSESGVADLVRTAPARVSALLCKPYQGDPNGSDVSDGEDSEGSVFEDGVQFAAGGARRGLDARPGDRSQGDARPFASFSPSSARAPSGPRCCLFDALFWPAGRSCGAAACHTPGAASAGAGASAAGVNGAATTPDAPEPWEAELPWLAWLMRQGLLEAPAPAQAEAQADLLTSVLEGTAACSQLEAARGAAASRAAQWIRDAEADMEAETAGLSDYILELPVLEQLLMTLTGSGVHPALLEVQIALLQPALLTEYPETWGRLLQGPELAAGDPAAVEVARLACMGLLCLHGRLEGLESLSLGFCAAGGWAAQAHLLRCGLDPGPLGVADTTATGGSEEGWAKGFQSGLLVITWLHQLLPLGTLAPRPTWTCAPRANRHGTPSSSTSSSSSNGQCGSSHEHADGAGLCQAGAAEASQRGLARAIAHVASLSTEVPYMLMHLYAAIVYMSEARRYGTAGDTHREREAARQADHRIRKLGQILLDSMDPAARDRYGMQALQAAVQWCARDGFALESGGGLAQSPPDATPAGGESQGPQQVELSGSAPDSTPAVSAPGPRLLVYGPDSTEAERLSAFLLVGGSSVAFWEKQLPRLPWPPPPQSLVVEGPAHASLLLGVFHEVTKTDYSNEKFPHAVAFLPELLPSCGGGTGGGTGAAAANGAARKGPGRPAGGTDGGTTRVLLKDIQVGCLPSKNGLHKDKYPWTLMNRFTPKLTAASTSAKNRAVQVAWVREALVERGLGAVWIVGVGVEGIHAALLVAAEMRQDMLRLGRDCCAVVAHVSYSTVKELANEASRTKPKQKPSSSAATAPPDSAGPADPVGAAVEAVAALASGACHCRNFAVWSRLAGTGHAADLYPEHVETELDGLRRAEAEVLGLLQQEGGPLREGLQVELRVMECAPGRPGELVFPAAGQQVAAGSCSAKARAERKAAKGGGKGARR</sequence>
<protein>
    <submittedName>
        <fullName evidence="2">Uncharacterized protein</fullName>
    </submittedName>
</protein>
<feature type="region of interest" description="Disordered" evidence="1">
    <location>
        <begin position="1293"/>
        <end position="1321"/>
    </location>
</feature>
<feature type="region of interest" description="Disordered" evidence="1">
    <location>
        <begin position="878"/>
        <end position="906"/>
    </location>
</feature>
<dbReference type="EMBL" id="JAEHOE010000028">
    <property type="protein sequence ID" value="KAG2494796.1"/>
    <property type="molecule type" value="Genomic_DNA"/>
</dbReference>
<feature type="compositionally biased region" description="Pro residues" evidence="1">
    <location>
        <begin position="110"/>
        <end position="122"/>
    </location>
</feature>
<keyword evidence="3" id="KW-1185">Reference proteome</keyword>
<feature type="region of interest" description="Disordered" evidence="1">
    <location>
        <begin position="562"/>
        <end position="594"/>
    </location>
</feature>
<organism evidence="2 3">
    <name type="scientific">Edaphochlamys debaryana</name>
    <dbReference type="NCBI Taxonomy" id="47281"/>
    <lineage>
        <taxon>Eukaryota</taxon>
        <taxon>Viridiplantae</taxon>
        <taxon>Chlorophyta</taxon>
        <taxon>core chlorophytes</taxon>
        <taxon>Chlorophyceae</taxon>
        <taxon>CS clade</taxon>
        <taxon>Chlamydomonadales</taxon>
        <taxon>Chlamydomonadales incertae sedis</taxon>
        <taxon>Edaphochlamys</taxon>
    </lineage>
</organism>
<feature type="compositionally biased region" description="Low complexity" evidence="1">
    <location>
        <begin position="889"/>
        <end position="903"/>
    </location>
</feature>
<feature type="compositionally biased region" description="Polar residues" evidence="1">
    <location>
        <begin position="1039"/>
        <end position="1056"/>
    </location>
</feature>
<evidence type="ECO:0000313" key="3">
    <source>
        <dbReference type="Proteomes" id="UP000612055"/>
    </source>
</evidence>
<feature type="region of interest" description="Disordered" evidence="1">
    <location>
        <begin position="101"/>
        <end position="132"/>
    </location>
</feature>
<feature type="region of interest" description="Disordered" evidence="1">
    <location>
        <begin position="1021"/>
        <end position="1064"/>
    </location>
</feature>
<dbReference type="Proteomes" id="UP000612055">
    <property type="component" value="Unassembled WGS sequence"/>
</dbReference>
<feature type="region of interest" description="Disordered" evidence="1">
    <location>
        <begin position="1156"/>
        <end position="1179"/>
    </location>
</feature>
<comment type="caution">
    <text evidence="2">The sequence shown here is derived from an EMBL/GenBank/DDBJ whole genome shotgun (WGS) entry which is preliminary data.</text>
</comment>
<feature type="compositionally biased region" description="Low complexity" evidence="1">
    <location>
        <begin position="1305"/>
        <end position="1321"/>
    </location>
</feature>
<reference evidence="2" key="1">
    <citation type="journal article" date="2020" name="bioRxiv">
        <title>Comparative genomics of Chlamydomonas.</title>
        <authorList>
            <person name="Craig R.J."/>
            <person name="Hasan A.R."/>
            <person name="Ness R.W."/>
            <person name="Keightley P.D."/>
        </authorList>
    </citation>
    <scope>NUCLEOTIDE SEQUENCE</scope>
    <source>
        <strain evidence="2">CCAP 11/70</strain>
    </source>
</reference>
<dbReference type="OrthoDB" id="553279at2759"/>
<evidence type="ECO:0000313" key="2">
    <source>
        <dbReference type="EMBL" id="KAG2494796.1"/>
    </source>
</evidence>
<evidence type="ECO:0000256" key="1">
    <source>
        <dbReference type="SAM" id="MobiDB-lite"/>
    </source>
</evidence>